<sequence>MTRQPPATPSAARDRAEAPRPSVPAPPPPSAPRPGPGSAARAAANGEEPIAHRNELVLVGRLTTDPGRRELPSGDQLTTWRLSVRRASGAPGRPNRYDSVTCVTFDPVLGAKVCEWRMGDEVRVEGALRRRFWRSVSARVSVHEVEVAGVERLRAAPVPRAARRAA</sequence>
<dbReference type="InterPro" id="IPR000424">
    <property type="entry name" value="Primosome_PriB/ssb"/>
</dbReference>
<feature type="region of interest" description="Disordered" evidence="3">
    <location>
        <begin position="1"/>
        <end position="52"/>
    </location>
</feature>
<evidence type="ECO:0000256" key="1">
    <source>
        <dbReference type="ARBA" id="ARBA00023125"/>
    </source>
</evidence>
<dbReference type="GO" id="GO:0003697">
    <property type="term" value="F:single-stranded DNA binding"/>
    <property type="evidence" value="ECO:0007669"/>
    <property type="project" value="InterPro"/>
</dbReference>
<reference evidence="4 5" key="1">
    <citation type="submission" date="2018-03" db="EMBL/GenBank/DDBJ databases">
        <title>Genomic Encyclopedia of Archaeal and Bacterial Type Strains, Phase II (KMG-II): from individual species to whole genera.</title>
        <authorList>
            <person name="Goeker M."/>
        </authorList>
    </citation>
    <scope>NUCLEOTIDE SEQUENCE [LARGE SCALE GENOMIC DNA]</scope>
    <source>
        <strain evidence="4 5">DSM 45601</strain>
    </source>
</reference>
<gene>
    <name evidence="4" type="ORF">CLV72_11538</name>
</gene>
<feature type="compositionally biased region" description="Low complexity" evidence="3">
    <location>
        <begin position="36"/>
        <end position="48"/>
    </location>
</feature>
<comment type="caution">
    <text evidence="4">The sequence shown here is derived from an EMBL/GenBank/DDBJ whole genome shotgun (WGS) entry which is preliminary data.</text>
</comment>
<dbReference type="Gene3D" id="2.40.50.140">
    <property type="entry name" value="Nucleic acid-binding proteins"/>
    <property type="match status" value="1"/>
</dbReference>
<dbReference type="SUPFAM" id="SSF50249">
    <property type="entry name" value="Nucleic acid-binding proteins"/>
    <property type="match status" value="1"/>
</dbReference>
<dbReference type="AlphaFoldDB" id="A0A2T0PPW9"/>
<dbReference type="OrthoDB" id="5186768at2"/>
<dbReference type="InterPro" id="IPR012340">
    <property type="entry name" value="NA-bd_OB-fold"/>
</dbReference>
<dbReference type="EMBL" id="PVZC01000015">
    <property type="protein sequence ID" value="PRX90942.1"/>
    <property type="molecule type" value="Genomic_DNA"/>
</dbReference>
<evidence type="ECO:0000256" key="3">
    <source>
        <dbReference type="SAM" id="MobiDB-lite"/>
    </source>
</evidence>
<accession>A0A2T0PPW9</accession>
<dbReference type="Proteomes" id="UP000237846">
    <property type="component" value="Unassembled WGS sequence"/>
</dbReference>
<evidence type="ECO:0000256" key="2">
    <source>
        <dbReference type="PROSITE-ProRule" id="PRU00252"/>
    </source>
</evidence>
<dbReference type="PROSITE" id="PS50935">
    <property type="entry name" value="SSB"/>
    <property type="match status" value="1"/>
</dbReference>
<name>A0A2T0PPW9_9ACTN</name>
<keyword evidence="1 2" id="KW-0238">DNA-binding</keyword>
<dbReference type="Pfam" id="PF00436">
    <property type="entry name" value="SSB"/>
    <property type="match status" value="1"/>
</dbReference>
<organism evidence="4 5">
    <name type="scientific">Allonocardiopsis opalescens</name>
    <dbReference type="NCBI Taxonomy" id="1144618"/>
    <lineage>
        <taxon>Bacteria</taxon>
        <taxon>Bacillati</taxon>
        <taxon>Actinomycetota</taxon>
        <taxon>Actinomycetes</taxon>
        <taxon>Streptosporangiales</taxon>
        <taxon>Allonocardiopsis</taxon>
    </lineage>
</organism>
<dbReference type="RefSeq" id="WP_106253746.1">
    <property type="nucleotide sequence ID" value="NZ_PVZC01000015.1"/>
</dbReference>
<proteinExistence type="predicted"/>
<protein>
    <submittedName>
        <fullName evidence="4">Single-strand DNA-binding protein</fullName>
    </submittedName>
</protein>
<evidence type="ECO:0000313" key="5">
    <source>
        <dbReference type="Proteomes" id="UP000237846"/>
    </source>
</evidence>
<keyword evidence="5" id="KW-1185">Reference proteome</keyword>
<feature type="compositionally biased region" description="Pro residues" evidence="3">
    <location>
        <begin position="21"/>
        <end position="35"/>
    </location>
</feature>
<evidence type="ECO:0000313" key="4">
    <source>
        <dbReference type="EMBL" id="PRX90942.1"/>
    </source>
</evidence>